<dbReference type="Pfam" id="PF05534">
    <property type="entry name" value="HicB"/>
    <property type="match status" value="1"/>
</dbReference>
<dbReference type="RefSeq" id="WP_285149634.1">
    <property type="nucleotide sequence ID" value="NZ_JASSOM010000003.1"/>
</dbReference>
<accession>A0AAP4FRG8</accession>
<dbReference type="AlphaFoldDB" id="A0AAP4FRG8"/>
<dbReference type="InterPro" id="IPR008651">
    <property type="entry name" value="Uncharacterised_HicB"/>
</dbReference>
<evidence type="ECO:0000313" key="2">
    <source>
        <dbReference type="Proteomes" id="UP001223214"/>
    </source>
</evidence>
<proteinExistence type="predicted"/>
<name>A0AAP4FRG8_9ENTR</name>
<dbReference type="InterPro" id="IPR010985">
    <property type="entry name" value="Ribbon_hlx_hlx"/>
</dbReference>
<evidence type="ECO:0000313" key="1">
    <source>
        <dbReference type="EMBL" id="MDK9361881.1"/>
    </source>
</evidence>
<dbReference type="SUPFAM" id="SSF47598">
    <property type="entry name" value="Ribbon-helix-helix"/>
    <property type="match status" value="1"/>
</dbReference>
<sequence>MINTLNYKGYFGSVEVSMEDETLHGKIQCVNDIVTYEAETPGGLKAAFEEAVDDYLETCQQLGKSPDKPMSGTFNVRIGPELHKKAFLAAAADKTTLNDYVRKAIEEKTAGKKEFDFHIEKTETMELLSSGYTGTSSRRRTWQSVDYEGSCH</sequence>
<dbReference type="Proteomes" id="UP001223214">
    <property type="component" value="Unassembled WGS sequence"/>
</dbReference>
<dbReference type="SUPFAM" id="SSF143100">
    <property type="entry name" value="TTHA1013/TTHA0281-like"/>
    <property type="match status" value="1"/>
</dbReference>
<gene>
    <name evidence="1" type="ORF">QQF32_01450</name>
</gene>
<keyword evidence="2" id="KW-1185">Reference proteome</keyword>
<dbReference type="InterPro" id="IPR035069">
    <property type="entry name" value="TTHA1013/TTHA0281-like"/>
</dbReference>
<protein>
    <submittedName>
        <fullName evidence="1">Type II toxin-antitoxin system HicB family antitoxin</fullName>
    </submittedName>
</protein>
<comment type="caution">
    <text evidence="1">The sequence shown here is derived from an EMBL/GenBank/DDBJ whole genome shotgun (WGS) entry which is preliminary data.</text>
</comment>
<dbReference type="EMBL" id="JASSOM010000003">
    <property type="protein sequence ID" value="MDK9361881.1"/>
    <property type="molecule type" value="Genomic_DNA"/>
</dbReference>
<organism evidence="1 2">
    <name type="scientific">Lelliottia wanjuensis</name>
    <dbReference type="NCBI Taxonomy" id="3050585"/>
    <lineage>
        <taxon>Bacteria</taxon>
        <taxon>Pseudomonadati</taxon>
        <taxon>Pseudomonadota</taxon>
        <taxon>Gammaproteobacteria</taxon>
        <taxon>Enterobacterales</taxon>
        <taxon>Enterobacteriaceae</taxon>
        <taxon>Lelliottia</taxon>
    </lineage>
</organism>
<reference evidence="1 2" key="1">
    <citation type="submission" date="2023-06" db="EMBL/GenBank/DDBJ databases">
        <title>Identification and characterization of antibiotic-resistant Gram-negative bacteria.</title>
        <authorList>
            <person name="Cho G.-S."/>
            <person name="Lee J."/>
            <person name="Tai E."/>
            <person name="Jeong S."/>
            <person name="Kim I."/>
            <person name="Kim B.-E."/>
            <person name="Jeong M.-I."/>
            <person name="Oh K.-K."/>
            <person name="Franz C.M.A.P."/>
        </authorList>
    </citation>
    <scope>NUCLEOTIDE SEQUENCE [LARGE SCALE GENOMIC DNA]</scope>
    <source>
        <strain evidence="1 2">V106_12</strain>
    </source>
</reference>
<dbReference type="GO" id="GO:0006355">
    <property type="term" value="P:regulation of DNA-templated transcription"/>
    <property type="evidence" value="ECO:0007669"/>
    <property type="project" value="InterPro"/>
</dbReference>